<dbReference type="SUPFAM" id="SSF52788">
    <property type="entry name" value="Phosphotyrosine protein phosphatases I"/>
    <property type="match status" value="1"/>
</dbReference>
<name>A0AB37LY47_9BACT</name>
<sequence length="96" mass="11116">MERKIRVLILCIHIPTSVTDYINDKWDYVITVCGGANETCPAFTGEVGKRLHIGFDDPSDAAGTPDFIRSEFIRVRNDIKDRFYQFYVSEIKKERL</sequence>
<protein>
    <recommendedName>
        <fullName evidence="3">Protein tyrosine phosphatase</fullName>
    </recommendedName>
</protein>
<dbReference type="PANTHER" id="PTHR43428:SF1">
    <property type="entry name" value="ARSENATE REDUCTASE"/>
    <property type="match status" value="1"/>
</dbReference>
<proteinExistence type="predicted"/>
<accession>A0AB37LY47</accession>
<evidence type="ECO:0000313" key="2">
    <source>
        <dbReference type="Proteomes" id="UP000261088"/>
    </source>
</evidence>
<organism evidence="1 2">
    <name type="scientific">Parabacteroides merdae</name>
    <dbReference type="NCBI Taxonomy" id="46503"/>
    <lineage>
        <taxon>Bacteria</taxon>
        <taxon>Pseudomonadati</taxon>
        <taxon>Bacteroidota</taxon>
        <taxon>Bacteroidia</taxon>
        <taxon>Bacteroidales</taxon>
        <taxon>Tannerellaceae</taxon>
        <taxon>Parabacteroides</taxon>
    </lineage>
</organism>
<dbReference type="EMBL" id="QSUP01000002">
    <property type="protein sequence ID" value="RGN53712.1"/>
    <property type="molecule type" value="Genomic_DNA"/>
</dbReference>
<dbReference type="AlphaFoldDB" id="A0AB37LY47"/>
<dbReference type="Proteomes" id="UP000261088">
    <property type="component" value="Unassembled WGS sequence"/>
</dbReference>
<gene>
    <name evidence="1" type="ORF">DXB61_02255</name>
</gene>
<dbReference type="InterPro" id="IPR036196">
    <property type="entry name" value="Ptyr_pPase_sf"/>
</dbReference>
<dbReference type="PANTHER" id="PTHR43428">
    <property type="entry name" value="ARSENATE REDUCTASE"/>
    <property type="match status" value="1"/>
</dbReference>
<dbReference type="Gene3D" id="3.40.50.2300">
    <property type="match status" value="1"/>
</dbReference>
<evidence type="ECO:0000313" key="1">
    <source>
        <dbReference type="EMBL" id="RGN53712.1"/>
    </source>
</evidence>
<reference evidence="1 2" key="1">
    <citation type="submission" date="2018-08" db="EMBL/GenBank/DDBJ databases">
        <title>A genome reference for cultivated species of the human gut microbiota.</title>
        <authorList>
            <person name="Zou Y."/>
            <person name="Xue W."/>
            <person name="Luo G."/>
        </authorList>
    </citation>
    <scope>NUCLEOTIDE SEQUENCE [LARGE SCALE GENOMIC DNA]</scope>
    <source>
        <strain evidence="1 2">OM05-11AA</strain>
    </source>
</reference>
<evidence type="ECO:0008006" key="3">
    <source>
        <dbReference type="Google" id="ProtNLM"/>
    </source>
</evidence>
<comment type="caution">
    <text evidence="1">The sequence shown here is derived from an EMBL/GenBank/DDBJ whole genome shotgun (WGS) entry which is preliminary data.</text>
</comment>